<name>A0A8T2RYW7_CERRI</name>
<reference evidence="1" key="1">
    <citation type="submission" date="2021-08" db="EMBL/GenBank/DDBJ databases">
        <title>WGS assembly of Ceratopteris richardii.</title>
        <authorList>
            <person name="Marchant D.B."/>
            <person name="Chen G."/>
            <person name="Jenkins J."/>
            <person name="Shu S."/>
            <person name="Leebens-Mack J."/>
            <person name="Grimwood J."/>
            <person name="Schmutz J."/>
            <person name="Soltis P."/>
            <person name="Soltis D."/>
            <person name="Chen Z.-H."/>
        </authorList>
    </citation>
    <scope>NUCLEOTIDE SEQUENCE</scope>
    <source>
        <strain evidence="1">Whitten #5841</strain>
        <tissue evidence="1">Leaf</tissue>
    </source>
</reference>
<organism evidence="1 2">
    <name type="scientific">Ceratopteris richardii</name>
    <name type="common">Triangle waterfern</name>
    <dbReference type="NCBI Taxonomy" id="49495"/>
    <lineage>
        <taxon>Eukaryota</taxon>
        <taxon>Viridiplantae</taxon>
        <taxon>Streptophyta</taxon>
        <taxon>Embryophyta</taxon>
        <taxon>Tracheophyta</taxon>
        <taxon>Polypodiopsida</taxon>
        <taxon>Polypodiidae</taxon>
        <taxon>Polypodiales</taxon>
        <taxon>Pteridineae</taxon>
        <taxon>Pteridaceae</taxon>
        <taxon>Parkerioideae</taxon>
        <taxon>Ceratopteris</taxon>
    </lineage>
</organism>
<dbReference type="AlphaFoldDB" id="A0A8T2RYW7"/>
<dbReference type="EMBL" id="CM035429">
    <property type="protein sequence ID" value="KAH7300807.1"/>
    <property type="molecule type" value="Genomic_DNA"/>
</dbReference>
<evidence type="ECO:0000313" key="2">
    <source>
        <dbReference type="Proteomes" id="UP000825935"/>
    </source>
</evidence>
<comment type="caution">
    <text evidence="1">The sequence shown here is derived from an EMBL/GenBank/DDBJ whole genome shotgun (WGS) entry which is preliminary data.</text>
</comment>
<dbReference type="Proteomes" id="UP000825935">
    <property type="component" value="Chromosome 24"/>
</dbReference>
<sequence>MSRYLIRNVPSPEDASSEQQPIQLLFCYSYIARLSIHTTPLGDSYIARLSMRFFFSQSASLKKKRILLESSAVIYIEFPFDLACLSSKEKKERNGKHTPLTDTVGWKFLSLVTRREIVHVNSACIVFLLY</sequence>
<proteinExistence type="predicted"/>
<evidence type="ECO:0000313" key="1">
    <source>
        <dbReference type="EMBL" id="KAH7300807.1"/>
    </source>
</evidence>
<protein>
    <submittedName>
        <fullName evidence="1">Uncharacterized protein</fullName>
    </submittedName>
</protein>
<gene>
    <name evidence="1" type="ORF">KP509_24G079300</name>
</gene>
<keyword evidence="2" id="KW-1185">Reference proteome</keyword>
<accession>A0A8T2RYW7</accession>